<dbReference type="CDD" id="cd00051">
    <property type="entry name" value="EFh"/>
    <property type="match status" value="1"/>
</dbReference>
<dbReference type="EMBL" id="BDRX01000129">
    <property type="protein sequence ID" value="GBF98586.1"/>
    <property type="molecule type" value="Genomic_DNA"/>
</dbReference>
<dbReference type="Gene3D" id="1.10.238.10">
    <property type="entry name" value="EF-hand"/>
    <property type="match status" value="1"/>
</dbReference>
<evidence type="ECO:0000313" key="2">
    <source>
        <dbReference type="EMBL" id="GBF98586.1"/>
    </source>
</evidence>
<proteinExistence type="predicted"/>
<dbReference type="InterPro" id="IPR002048">
    <property type="entry name" value="EF_hand_dom"/>
</dbReference>
<dbReference type="InterPro" id="IPR011992">
    <property type="entry name" value="EF-hand-dom_pair"/>
</dbReference>
<dbReference type="Proteomes" id="UP000247498">
    <property type="component" value="Unassembled WGS sequence"/>
</dbReference>
<gene>
    <name evidence="2" type="ORF">Rsub_11311</name>
</gene>
<comment type="caution">
    <text evidence="2">The sequence shown here is derived from an EMBL/GenBank/DDBJ whole genome shotgun (WGS) entry which is preliminary data.</text>
</comment>
<dbReference type="SMART" id="SM00054">
    <property type="entry name" value="EFh"/>
    <property type="match status" value="1"/>
</dbReference>
<dbReference type="SUPFAM" id="SSF47473">
    <property type="entry name" value="EF-hand"/>
    <property type="match status" value="1"/>
</dbReference>
<reference evidence="2 3" key="1">
    <citation type="journal article" date="2018" name="Sci. Rep.">
        <title>Raphidocelis subcapitata (=Pseudokirchneriella subcapitata) provides an insight into genome evolution and environmental adaptations in the Sphaeropleales.</title>
        <authorList>
            <person name="Suzuki S."/>
            <person name="Yamaguchi H."/>
            <person name="Nakajima N."/>
            <person name="Kawachi M."/>
        </authorList>
    </citation>
    <scope>NUCLEOTIDE SEQUENCE [LARGE SCALE GENOMIC DNA]</scope>
    <source>
        <strain evidence="2 3">NIES-35</strain>
    </source>
</reference>
<evidence type="ECO:0000313" key="3">
    <source>
        <dbReference type="Proteomes" id="UP000247498"/>
    </source>
</evidence>
<feature type="domain" description="EF-hand" evidence="1">
    <location>
        <begin position="166"/>
        <end position="201"/>
    </location>
</feature>
<evidence type="ECO:0000259" key="1">
    <source>
        <dbReference type="PROSITE" id="PS50222"/>
    </source>
</evidence>
<dbReference type="GO" id="GO:0005509">
    <property type="term" value="F:calcium ion binding"/>
    <property type="evidence" value="ECO:0007669"/>
    <property type="project" value="InterPro"/>
</dbReference>
<sequence>MRVSSQLAGPRGRGLVPVSAAPPKAIATRSVRCQATTSPDFLERLLGAQRLQVLDRTEKDLFELCSDLANDEEKRRCWEVYAYFKERRAGAQSSCVAELEETGARGTACETFDSLERMVYELMSSGRTKQLYNVLKVESELSKRGGGARPHKPSMAEQELEEYHAHLRARADELFELMDRHGDGVVDREEFILAMNMLRDELGWDEAELGTVFSAIDCHGHVTREQFADILVAEELRDPTADAELLRHLSHARPNWWTDCPNTISTL</sequence>
<dbReference type="OrthoDB" id="191686at2759"/>
<dbReference type="InParanoid" id="A0A2V0PFL8"/>
<keyword evidence="3" id="KW-1185">Reference proteome</keyword>
<accession>A0A2V0PFL8</accession>
<protein>
    <recommendedName>
        <fullName evidence="1">EF-hand domain-containing protein</fullName>
    </recommendedName>
</protein>
<dbReference type="AlphaFoldDB" id="A0A2V0PFL8"/>
<organism evidence="2 3">
    <name type="scientific">Raphidocelis subcapitata</name>
    <dbReference type="NCBI Taxonomy" id="307507"/>
    <lineage>
        <taxon>Eukaryota</taxon>
        <taxon>Viridiplantae</taxon>
        <taxon>Chlorophyta</taxon>
        <taxon>core chlorophytes</taxon>
        <taxon>Chlorophyceae</taxon>
        <taxon>CS clade</taxon>
        <taxon>Sphaeropleales</taxon>
        <taxon>Selenastraceae</taxon>
        <taxon>Raphidocelis</taxon>
    </lineage>
</organism>
<name>A0A2V0PFL8_9CHLO</name>
<dbReference type="PROSITE" id="PS50222">
    <property type="entry name" value="EF_HAND_2"/>
    <property type="match status" value="1"/>
</dbReference>